<evidence type="ECO:0000313" key="1">
    <source>
        <dbReference type="EMBL" id="MDN4488482.1"/>
    </source>
</evidence>
<keyword evidence="2" id="KW-1185">Reference proteome</keyword>
<name>A0AAW7MA29_9MICO</name>
<accession>A0AAW7MA29</accession>
<sequence>MTASLSPAEARRIHLAAQSLARRRPAGRPRPARFRDYLERQGVLQLDSVNVLARAHHLPIYSRYGPYDRDRFDRWLWGSGENFEHWGHEASVMPRDLLPELHHRMRRSSSWKARTLDRLEAERPGLLDQVRAAVQVHGPVTAADLEHLAPRESRRGPWWDESHVKTALEYLFMTGEVAASRADHFRRTYDAPERAWGHVGAHDGDAWAMDPDAAQQALFDRALAATGVGTVRDLADHFRLTSPATSGSGPRGAAWATSAVERGLASWVDVDGWREPALLATGAEDPGRATASALLSPFDPVCWFRPRLLRMFGVDYRIEIYTPADKREFGYYCLLFLLGDRFEARVDLKARRRDGVLGVEAAWREPGRAPGARRRDDAEVAAALASELRLMSGWLGLPDIEVAPRGTLASALDRAVEAG</sequence>
<reference evidence="1" key="1">
    <citation type="submission" date="2023-06" db="EMBL/GenBank/DDBJ databases">
        <title>Sysu t00039.</title>
        <authorList>
            <person name="Gao L."/>
            <person name="Fang B.-Z."/>
            <person name="Li W.-J."/>
        </authorList>
    </citation>
    <scope>NUCLEOTIDE SEQUENCE</scope>
    <source>
        <strain evidence="1">SYSU T00039</strain>
    </source>
</reference>
<dbReference type="EMBL" id="JAUHPX010000005">
    <property type="protein sequence ID" value="MDN4488482.1"/>
    <property type="molecule type" value="Genomic_DNA"/>
</dbReference>
<gene>
    <name evidence="1" type="ORF">QQX10_09910</name>
</gene>
<dbReference type="Pfam" id="PF06224">
    <property type="entry name" value="AlkZ-like"/>
    <property type="match status" value="1"/>
</dbReference>
<comment type="caution">
    <text evidence="1">The sequence shown here is derived from an EMBL/GenBank/DDBJ whole genome shotgun (WGS) entry which is preliminary data.</text>
</comment>
<dbReference type="Proteomes" id="UP001172737">
    <property type="component" value="Unassembled WGS sequence"/>
</dbReference>
<protein>
    <submittedName>
        <fullName evidence="1">Crosslink repair DNA glycosylase YcaQ family protein</fullName>
    </submittedName>
</protein>
<dbReference type="PANTHER" id="PTHR30528">
    <property type="entry name" value="CYTOPLASMIC PROTEIN"/>
    <property type="match status" value="1"/>
</dbReference>
<dbReference type="RefSeq" id="WP_301119516.1">
    <property type="nucleotide sequence ID" value="NZ_JAUHPX010000005.1"/>
</dbReference>
<organism evidence="1 2">
    <name type="scientific">Demequina lignilytica</name>
    <dbReference type="NCBI Taxonomy" id="3051663"/>
    <lineage>
        <taxon>Bacteria</taxon>
        <taxon>Bacillati</taxon>
        <taxon>Actinomycetota</taxon>
        <taxon>Actinomycetes</taxon>
        <taxon>Micrococcales</taxon>
        <taxon>Demequinaceae</taxon>
        <taxon>Demequina</taxon>
    </lineage>
</organism>
<dbReference type="PANTHER" id="PTHR30528:SF0">
    <property type="entry name" value="CYTOPLASMIC PROTEIN"/>
    <property type="match status" value="1"/>
</dbReference>
<dbReference type="AlphaFoldDB" id="A0AAW7MA29"/>
<proteinExistence type="predicted"/>
<evidence type="ECO:0000313" key="2">
    <source>
        <dbReference type="Proteomes" id="UP001172737"/>
    </source>
</evidence>
<dbReference type="InterPro" id="IPR009351">
    <property type="entry name" value="AlkZ-like"/>
</dbReference>